<reference evidence="8 9" key="1">
    <citation type="journal article" date="2021" name="Sci. Rep.">
        <title>The distribution of antibiotic resistance genes in chicken gut microbiota commensals.</title>
        <authorList>
            <person name="Juricova H."/>
            <person name="Matiasovicova J."/>
            <person name="Kubasova T."/>
            <person name="Cejkova D."/>
            <person name="Rychlik I."/>
        </authorList>
    </citation>
    <scope>NUCLEOTIDE SEQUENCE [LARGE SCALE GENOMIC DNA]</scope>
    <source>
        <strain evidence="8 9">An562</strain>
    </source>
</reference>
<evidence type="ECO:0000256" key="5">
    <source>
        <dbReference type="PROSITE-ProRule" id="PRU00339"/>
    </source>
</evidence>
<dbReference type="InterPro" id="IPR030865">
    <property type="entry name" value="LapB"/>
</dbReference>
<feature type="binding site" evidence="4">
    <location>
        <position position="370"/>
    </location>
    <ligand>
        <name>Fe cation</name>
        <dbReference type="ChEBI" id="CHEBI:24875"/>
    </ligand>
</feature>
<evidence type="ECO:0000256" key="4">
    <source>
        <dbReference type="HAMAP-Rule" id="MF_00994"/>
    </source>
</evidence>
<feature type="transmembrane region" description="Helical" evidence="6">
    <location>
        <begin position="6"/>
        <end position="24"/>
    </location>
</feature>
<evidence type="ECO:0000256" key="3">
    <source>
        <dbReference type="ARBA" id="ARBA00022803"/>
    </source>
</evidence>
<dbReference type="NCBIfam" id="NF008755">
    <property type="entry name" value="PRK11788.1-3"/>
    <property type="match status" value="1"/>
</dbReference>
<evidence type="ECO:0000313" key="9">
    <source>
        <dbReference type="Proteomes" id="UP000777002"/>
    </source>
</evidence>
<evidence type="ECO:0000259" key="7">
    <source>
        <dbReference type="Pfam" id="PF18073"/>
    </source>
</evidence>
<feature type="binding site" evidence="4">
    <location>
        <position position="356"/>
    </location>
    <ligand>
        <name>Fe cation</name>
        <dbReference type="ChEBI" id="CHEBI:24875"/>
    </ligand>
</feature>
<dbReference type="Pfam" id="PF18073">
    <property type="entry name" value="Zn_ribbon_LapB"/>
    <property type="match status" value="1"/>
</dbReference>
<dbReference type="Pfam" id="PF13432">
    <property type="entry name" value="TPR_16"/>
    <property type="match status" value="2"/>
</dbReference>
<comment type="subcellular location">
    <subcellularLocation>
        <location evidence="4">Cell inner membrane</location>
        <topology evidence="4">Single-pass membrane protein</topology>
        <orientation evidence="4">Cytoplasmic side</orientation>
    </subcellularLocation>
</comment>
<feature type="binding site" evidence="4">
    <location>
        <position position="353"/>
    </location>
    <ligand>
        <name>Fe cation</name>
        <dbReference type="ChEBI" id="CHEBI:24875"/>
    </ligand>
</feature>
<keyword evidence="4 6" id="KW-1133">Transmembrane helix</keyword>
<dbReference type="InterPro" id="IPR019734">
    <property type="entry name" value="TPR_rpt"/>
</dbReference>
<dbReference type="InterPro" id="IPR051012">
    <property type="entry name" value="CellSynth/LPSAsmb/PSIAsmb"/>
</dbReference>
<accession>A0ABS2GT60</accession>
<evidence type="ECO:0000256" key="2">
    <source>
        <dbReference type="ARBA" id="ARBA00022737"/>
    </source>
</evidence>
<comment type="function">
    <text evidence="4">Modulates cellular lipopolysaccharide (LPS) levels by regulating LpxC, which is involved in lipid A biosynthesis. May act by modulating the proteolytic activity of FtsH towards LpxC. May also coordinate assembly of proteins involved in LPS synthesis at the plasma membrane.</text>
</comment>
<dbReference type="InterPro" id="IPR041166">
    <property type="entry name" value="Rubredoxin_2"/>
</dbReference>
<keyword evidence="9" id="KW-1185">Reference proteome</keyword>
<evidence type="ECO:0000313" key="8">
    <source>
        <dbReference type="EMBL" id="MBM6928038.1"/>
    </source>
</evidence>
<dbReference type="NCBIfam" id="NF008757">
    <property type="entry name" value="PRK11788.1-5"/>
    <property type="match status" value="1"/>
</dbReference>
<dbReference type="Proteomes" id="UP000777002">
    <property type="component" value="Unassembled WGS sequence"/>
</dbReference>
<feature type="topological domain" description="Cytoplasmic" evidence="4">
    <location>
        <begin position="24"/>
        <end position="384"/>
    </location>
</feature>
<feature type="repeat" description="TPR" evidence="5">
    <location>
        <begin position="106"/>
        <end position="139"/>
    </location>
</feature>
<keyword evidence="3 4" id="KW-0802">TPR repeat</keyword>
<organism evidence="8 9">
    <name type="scientific">Parasutterella secunda</name>
    <dbReference type="NCBI Taxonomy" id="626947"/>
    <lineage>
        <taxon>Bacteria</taxon>
        <taxon>Pseudomonadati</taxon>
        <taxon>Pseudomonadota</taxon>
        <taxon>Betaproteobacteria</taxon>
        <taxon>Burkholderiales</taxon>
        <taxon>Sutterellaceae</taxon>
        <taxon>Parasutterella</taxon>
    </lineage>
</organism>
<protein>
    <recommendedName>
        <fullName evidence="4">Lipopolysaccharide assembly protein B</fullName>
    </recommendedName>
</protein>
<comment type="similarity">
    <text evidence="4">Belongs to the LapB family.</text>
</comment>
<keyword evidence="1 4" id="KW-0479">Metal-binding</keyword>
<feature type="binding site" evidence="4">
    <location>
        <position position="367"/>
    </location>
    <ligand>
        <name>Fe cation</name>
        <dbReference type="ChEBI" id="CHEBI:24875"/>
    </ligand>
</feature>
<dbReference type="SUPFAM" id="SSF48452">
    <property type="entry name" value="TPR-like"/>
    <property type="match status" value="1"/>
</dbReference>
<proteinExistence type="inferred from homology"/>
<dbReference type="Pfam" id="PF13176">
    <property type="entry name" value="TPR_7"/>
    <property type="match status" value="1"/>
</dbReference>
<gene>
    <name evidence="4 8" type="primary">lapB</name>
    <name evidence="8" type="ORF">H5985_01960</name>
</gene>
<dbReference type="PROSITE" id="PS50005">
    <property type="entry name" value="TPR"/>
    <property type="match status" value="1"/>
</dbReference>
<keyword evidence="2 4" id="KW-0677">Repeat</keyword>
<keyword evidence="4" id="KW-1003">Cell membrane</keyword>
<evidence type="ECO:0000256" key="1">
    <source>
        <dbReference type="ARBA" id="ARBA00022723"/>
    </source>
</evidence>
<name>A0ABS2GT60_9BURK</name>
<keyword evidence="4" id="KW-0997">Cell inner membrane</keyword>
<dbReference type="SMART" id="SM00028">
    <property type="entry name" value="TPR"/>
    <property type="match status" value="6"/>
</dbReference>
<dbReference type="RefSeq" id="WP_205049638.1">
    <property type="nucleotide sequence ID" value="NZ_JACJKX010000002.1"/>
</dbReference>
<dbReference type="PANTHER" id="PTHR45586">
    <property type="entry name" value="TPR REPEAT-CONTAINING PROTEIN PA4667"/>
    <property type="match status" value="1"/>
</dbReference>
<sequence length="384" mass="44439">MEFELWYLIVVPVLFVAGWWFRGLDQRQREQEQRPGTYYKGINLLLNDQPDKAIDAFIEVVKLDPETIELHHALGNLFSRRGEFDRAVRIHNHLLNREDLPTHERSLALFELGNDYLKAGIYDRAENSFQRLLKEPEYRLDAMRALLKIYCTEKEWEKAIDIANTLEKQAGENHQMEMGHFHCELAVQAIRGKQFDKAKEQLQKALEVDRKSVRALIMLGDLAMLAEDPKTALEHWSQVEKVSAEHLTLVMAQMAKAYEMIGQHEQAMNLIHRALDDHSGVETLSIALDLIAKSEGEQAAQKFLKEELIRRPTLWTYEKLAQLRLKANPEDTELQLLVTLLKPYVSRPGRYRCAHCGFVAKGFQWLCPGCSSWGSYSPKREEEV</sequence>
<dbReference type="HAMAP" id="MF_00994">
    <property type="entry name" value="LPS_assembly_LapB"/>
    <property type="match status" value="1"/>
</dbReference>
<evidence type="ECO:0000256" key="6">
    <source>
        <dbReference type="SAM" id="Phobius"/>
    </source>
</evidence>
<keyword evidence="4 6" id="KW-0472">Membrane</keyword>
<dbReference type="EMBL" id="JACJKX010000002">
    <property type="protein sequence ID" value="MBM6928038.1"/>
    <property type="molecule type" value="Genomic_DNA"/>
</dbReference>
<keyword evidence="4 6" id="KW-0812">Transmembrane</keyword>
<comment type="caution">
    <text evidence="8">The sequence shown here is derived from an EMBL/GenBank/DDBJ whole genome shotgun (WGS) entry which is preliminary data.</text>
</comment>
<dbReference type="InterPro" id="IPR011990">
    <property type="entry name" value="TPR-like_helical_dom_sf"/>
</dbReference>
<dbReference type="PANTHER" id="PTHR45586:SF1">
    <property type="entry name" value="LIPOPOLYSACCHARIDE ASSEMBLY PROTEIN B"/>
    <property type="match status" value="1"/>
</dbReference>
<feature type="domain" description="LapB rubredoxin metal binding" evidence="7">
    <location>
        <begin position="351"/>
        <end position="375"/>
    </location>
</feature>
<dbReference type="Gene3D" id="1.25.40.10">
    <property type="entry name" value="Tetratricopeptide repeat domain"/>
    <property type="match status" value="2"/>
</dbReference>
<keyword evidence="4" id="KW-0408">Iron</keyword>